<evidence type="ECO:0000313" key="3">
    <source>
        <dbReference type="Proteomes" id="UP000516957"/>
    </source>
</evidence>
<dbReference type="RefSeq" id="WP_179616643.1">
    <property type="nucleotide sequence ID" value="NZ_CP059163.1"/>
</dbReference>
<dbReference type="AlphaFoldDB" id="A0A7Y9F4D3"/>
<keyword evidence="1" id="KW-0812">Transmembrane</keyword>
<keyword evidence="3" id="KW-1185">Reference proteome</keyword>
<gene>
    <name evidence="2" type="ORF">BKA08_003384</name>
</gene>
<proteinExistence type="predicted"/>
<reference evidence="2 3" key="1">
    <citation type="submission" date="2020-07" db="EMBL/GenBank/DDBJ databases">
        <title>Sequencing the genomes of 1000 actinobacteria strains.</title>
        <authorList>
            <person name="Klenk H.-P."/>
        </authorList>
    </citation>
    <scope>NUCLEOTIDE SEQUENCE [LARGE SCALE GENOMIC DNA]</scope>
    <source>
        <strain evidence="2 3">DSM 18965</strain>
    </source>
</reference>
<feature type="transmembrane region" description="Helical" evidence="1">
    <location>
        <begin position="35"/>
        <end position="57"/>
    </location>
</feature>
<feature type="transmembrane region" description="Helical" evidence="1">
    <location>
        <begin position="69"/>
        <end position="88"/>
    </location>
</feature>
<keyword evidence="1" id="KW-1133">Transmembrane helix</keyword>
<evidence type="ECO:0000313" key="2">
    <source>
        <dbReference type="EMBL" id="NYD59146.1"/>
    </source>
</evidence>
<organism evidence="2 3">
    <name type="scientific">Nocardioides marinisabuli</name>
    <dbReference type="NCBI Taxonomy" id="419476"/>
    <lineage>
        <taxon>Bacteria</taxon>
        <taxon>Bacillati</taxon>
        <taxon>Actinomycetota</taxon>
        <taxon>Actinomycetes</taxon>
        <taxon>Propionibacteriales</taxon>
        <taxon>Nocardioidaceae</taxon>
        <taxon>Nocardioides</taxon>
    </lineage>
</organism>
<comment type="caution">
    <text evidence="2">The sequence shown here is derived from an EMBL/GenBank/DDBJ whole genome shotgun (WGS) entry which is preliminary data.</text>
</comment>
<name>A0A7Y9F4D3_9ACTN</name>
<dbReference type="EMBL" id="JACCBE010000001">
    <property type="protein sequence ID" value="NYD59146.1"/>
    <property type="molecule type" value="Genomic_DNA"/>
</dbReference>
<evidence type="ECO:0000256" key="1">
    <source>
        <dbReference type="SAM" id="Phobius"/>
    </source>
</evidence>
<keyword evidence="1" id="KW-0472">Membrane</keyword>
<protein>
    <submittedName>
        <fullName evidence="2">Lysylphosphatidylglycerol synthetase-like protein (DUF2156 family)</fullName>
    </submittedName>
</protein>
<sequence length="122" mass="12650">MNVWLMALVLALTGVAVVATVVMVVRDQSPPSDPYFLLLGALVVALLVQVVVGLVALARTDADVAGPTFVAYLLTALLVVPVGAALALVERSRWGNVVLLVALMTVAAMQVRLDSLWTGAGA</sequence>
<accession>A0A7Y9F4D3</accession>
<feature type="transmembrane region" description="Helical" evidence="1">
    <location>
        <begin position="94"/>
        <end position="113"/>
    </location>
</feature>
<dbReference type="Proteomes" id="UP000516957">
    <property type="component" value="Unassembled WGS sequence"/>
</dbReference>